<gene>
    <name evidence="2" type="ordered locus">Desti_3767</name>
</gene>
<evidence type="ECO:0008006" key="4">
    <source>
        <dbReference type="Google" id="ProtNLM"/>
    </source>
</evidence>
<dbReference type="Proteomes" id="UP000006055">
    <property type="component" value="Chromosome"/>
</dbReference>
<evidence type="ECO:0000313" key="3">
    <source>
        <dbReference type="Proteomes" id="UP000006055"/>
    </source>
</evidence>
<keyword evidence="1" id="KW-1133">Transmembrane helix</keyword>
<feature type="transmembrane region" description="Helical" evidence="1">
    <location>
        <begin position="50"/>
        <end position="70"/>
    </location>
</feature>
<dbReference type="eggNOG" id="ENOG503309M">
    <property type="taxonomic scope" value="Bacteria"/>
</dbReference>
<dbReference type="Pfam" id="PF19588">
    <property type="entry name" value="SxtJ"/>
    <property type="match status" value="1"/>
</dbReference>
<organism evidence="2 3">
    <name type="scientific">Desulfomonile tiedjei (strain ATCC 49306 / DSM 6799 / DCB-1)</name>
    <dbReference type="NCBI Taxonomy" id="706587"/>
    <lineage>
        <taxon>Bacteria</taxon>
        <taxon>Pseudomonadati</taxon>
        <taxon>Thermodesulfobacteriota</taxon>
        <taxon>Desulfomonilia</taxon>
        <taxon>Desulfomonilales</taxon>
        <taxon>Desulfomonilaceae</taxon>
        <taxon>Desulfomonile</taxon>
    </lineage>
</organism>
<feature type="transmembrane region" description="Helical" evidence="1">
    <location>
        <begin position="76"/>
        <end position="101"/>
    </location>
</feature>
<dbReference type="OrthoDB" id="677860at2"/>
<evidence type="ECO:0000256" key="1">
    <source>
        <dbReference type="SAM" id="Phobius"/>
    </source>
</evidence>
<dbReference type="STRING" id="706587.Desti_3767"/>
<keyword evidence="1" id="KW-0472">Membrane</keyword>
<dbReference type="InterPro" id="IPR045781">
    <property type="entry name" value="SxtJ"/>
</dbReference>
<proteinExistence type="predicted"/>
<dbReference type="EMBL" id="CP003360">
    <property type="protein sequence ID" value="AFM26411.1"/>
    <property type="molecule type" value="Genomic_DNA"/>
</dbReference>
<protein>
    <recommendedName>
        <fullName evidence="4">SxtJ</fullName>
    </recommendedName>
</protein>
<dbReference type="HOGENOM" id="CLU_127055_1_1_7"/>
<reference evidence="3" key="1">
    <citation type="submission" date="2012-06" db="EMBL/GenBank/DDBJ databases">
        <title>Complete sequence of chromosome of Desulfomonile tiedjei DSM 6799.</title>
        <authorList>
            <person name="Lucas S."/>
            <person name="Copeland A."/>
            <person name="Lapidus A."/>
            <person name="Glavina del Rio T."/>
            <person name="Dalin E."/>
            <person name="Tice H."/>
            <person name="Bruce D."/>
            <person name="Goodwin L."/>
            <person name="Pitluck S."/>
            <person name="Peters L."/>
            <person name="Ovchinnikova G."/>
            <person name="Zeytun A."/>
            <person name="Lu M."/>
            <person name="Kyrpides N."/>
            <person name="Mavromatis K."/>
            <person name="Ivanova N."/>
            <person name="Brettin T."/>
            <person name="Detter J.C."/>
            <person name="Han C."/>
            <person name="Larimer F."/>
            <person name="Land M."/>
            <person name="Hauser L."/>
            <person name="Markowitz V."/>
            <person name="Cheng J.-F."/>
            <person name="Hugenholtz P."/>
            <person name="Woyke T."/>
            <person name="Wu D."/>
            <person name="Spring S."/>
            <person name="Schroeder M."/>
            <person name="Brambilla E."/>
            <person name="Klenk H.-P."/>
            <person name="Eisen J.A."/>
        </authorList>
    </citation>
    <scope>NUCLEOTIDE SEQUENCE [LARGE SCALE GENOMIC DNA]</scope>
    <source>
        <strain evidence="3">ATCC 49306 / DSM 6799 / DCB-1</strain>
    </source>
</reference>
<sequence length="146" mass="16836">MNIIQEIREEVRAAWKEPSSRDLTILAGLFLVIPAVIGSYLLFWKGSANGWIWIVAGVVLALCRLIPPLFRGIYRVWIQLSVVLGYFISRIILTLVFFLVITPTGLFMKLVGKDPMERKLDPLAPTYWKAKEQEPNPSIERYERQF</sequence>
<accession>I4CA20</accession>
<dbReference type="RefSeq" id="WP_014811537.1">
    <property type="nucleotide sequence ID" value="NC_018025.1"/>
</dbReference>
<evidence type="ECO:0000313" key="2">
    <source>
        <dbReference type="EMBL" id="AFM26411.1"/>
    </source>
</evidence>
<keyword evidence="3" id="KW-1185">Reference proteome</keyword>
<name>I4CA20_DESTA</name>
<dbReference type="KEGG" id="dti:Desti_3767"/>
<dbReference type="AlphaFoldDB" id="I4CA20"/>
<feature type="transmembrane region" description="Helical" evidence="1">
    <location>
        <begin position="23"/>
        <end position="43"/>
    </location>
</feature>
<keyword evidence="1" id="KW-0812">Transmembrane</keyword>